<accession>A0A3R9K6T4</accession>
<protein>
    <submittedName>
        <fullName evidence="3">Uncharacterized protein</fullName>
    </submittedName>
</protein>
<proteinExistence type="predicted"/>
<organism evidence="3 4">
    <name type="scientific">Streptococcus mitis</name>
    <dbReference type="NCBI Taxonomy" id="28037"/>
    <lineage>
        <taxon>Bacteria</taxon>
        <taxon>Bacillati</taxon>
        <taxon>Bacillota</taxon>
        <taxon>Bacilli</taxon>
        <taxon>Lactobacillales</taxon>
        <taxon>Streptococcaceae</taxon>
        <taxon>Streptococcus</taxon>
        <taxon>Streptococcus mitis group</taxon>
    </lineage>
</organism>
<dbReference type="Proteomes" id="UP000277742">
    <property type="component" value="Unassembled WGS sequence"/>
</dbReference>
<keyword evidence="1" id="KW-0472">Membrane</keyword>
<gene>
    <name evidence="3" type="ORF">D8836_00355</name>
    <name evidence="2" type="ORF">D8855_00510</name>
</gene>
<name>A0A3R9K6T4_STRMT</name>
<comment type="caution">
    <text evidence="3">The sequence shown here is derived from an EMBL/GenBank/DDBJ whole genome shotgun (WGS) entry which is preliminary data.</text>
</comment>
<evidence type="ECO:0000313" key="2">
    <source>
        <dbReference type="EMBL" id="RSI84684.1"/>
    </source>
</evidence>
<dbReference type="AlphaFoldDB" id="A0A3R9K6T4"/>
<dbReference type="Proteomes" id="UP000267438">
    <property type="component" value="Unassembled WGS sequence"/>
</dbReference>
<evidence type="ECO:0000313" key="3">
    <source>
        <dbReference type="EMBL" id="RSJ15114.1"/>
    </source>
</evidence>
<sequence length="38" mass="4199">MKKLSNKHKKHIVAGQFCAVSPLGIYGMLTGIGFFCWS</sequence>
<feature type="transmembrane region" description="Helical" evidence="1">
    <location>
        <begin position="12"/>
        <end position="35"/>
    </location>
</feature>
<evidence type="ECO:0000256" key="1">
    <source>
        <dbReference type="SAM" id="Phobius"/>
    </source>
</evidence>
<reference evidence="4 5" key="1">
    <citation type="submission" date="2018-11" db="EMBL/GenBank/DDBJ databases">
        <title>Species Designations Belie Phenotypic and Genotypic Heterogeneity in Oral Streptococci.</title>
        <authorList>
            <person name="Velsko I."/>
        </authorList>
    </citation>
    <scope>NUCLEOTIDE SEQUENCE [LARGE SCALE GENOMIC DNA]</scope>
    <source>
        <strain evidence="2 5">BCA12</strain>
        <strain evidence="3 4">BCC06</strain>
    </source>
</reference>
<keyword evidence="1" id="KW-0812">Transmembrane</keyword>
<keyword evidence="1" id="KW-1133">Transmembrane helix</keyword>
<evidence type="ECO:0000313" key="4">
    <source>
        <dbReference type="Proteomes" id="UP000267438"/>
    </source>
</evidence>
<dbReference type="EMBL" id="RJNR01000001">
    <property type="protein sequence ID" value="RSI84684.1"/>
    <property type="molecule type" value="Genomic_DNA"/>
</dbReference>
<dbReference type="EMBL" id="RJOH01000001">
    <property type="protein sequence ID" value="RSJ15114.1"/>
    <property type="molecule type" value="Genomic_DNA"/>
</dbReference>
<evidence type="ECO:0000313" key="5">
    <source>
        <dbReference type="Proteomes" id="UP000277742"/>
    </source>
</evidence>